<dbReference type="Gene3D" id="3.80.10.10">
    <property type="entry name" value="Ribonuclease Inhibitor"/>
    <property type="match status" value="1"/>
</dbReference>
<keyword evidence="2" id="KW-1185">Reference proteome</keyword>
<accession>A0AAV9UNA1</accession>
<name>A0AAV9UNA1_9PEZI</name>
<reference evidence="1 2" key="1">
    <citation type="submission" date="2019-10" db="EMBL/GenBank/DDBJ databases">
        <authorList>
            <person name="Palmer J.M."/>
        </authorList>
    </citation>
    <scope>NUCLEOTIDE SEQUENCE [LARGE SCALE GENOMIC DNA]</scope>
    <source>
        <strain evidence="1 2">TWF730</strain>
    </source>
</reference>
<comment type="caution">
    <text evidence="1">The sequence shown here is derived from an EMBL/GenBank/DDBJ whole genome shotgun (WGS) entry which is preliminary data.</text>
</comment>
<evidence type="ECO:0008006" key="3">
    <source>
        <dbReference type="Google" id="ProtNLM"/>
    </source>
</evidence>
<sequence>MNPSILDRILLTGPSPISTSFISNLSPLDISNLLSLSKAFRTSLLDPQNHGWVFAHLSLNTKSSPFHRLPKQGPLKYPWKKTICGPEPRGQNTGNSLTLLQIEDFLDTLPPRLITTIRYLNLDGTKLYYAVPFYALYALGKLEALEELSLRWTQGAGIQAVGKTYARPTHQNPRLKKLSFYGMEASPDSLGNEALSWRLVDDLENIYETDVTRCTKYHERKRAHQLTPEELSGVIPVSTADRCQVICERRVWTCTACGKQESNVCLWEVIPGVCEICEEYYCDECVPLPERQIYDPYAPEDEQANGRYWAYVGILE</sequence>
<protein>
    <recommendedName>
        <fullName evidence="3">F-box domain-containing protein</fullName>
    </recommendedName>
</protein>
<dbReference type="EMBL" id="JAVHNS010000009">
    <property type="protein sequence ID" value="KAK6343660.1"/>
    <property type="molecule type" value="Genomic_DNA"/>
</dbReference>
<gene>
    <name evidence="1" type="ORF">TWF730_011251</name>
</gene>
<proteinExistence type="predicted"/>
<organism evidence="1 2">
    <name type="scientific">Orbilia blumenaviensis</name>
    <dbReference type="NCBI Taxonomy" id="1796055"/>
    <lineage>
        <taxon>Eukaryota</taxon>
        <taxon>Fungi</taxon>
        <taxon>Dikarya</taxon>
        <taxon>Ascomycota</taxon>
        <taxon>Pezizomycotina</taxon>
        <taxon>Orbiliomycetes</taxon>
        <taxon>Orbiliales</taxon>
        <taxon>Orbiliaceae</taxon>
        <taxon>Orbilia</taxon>
    </lineage>
</organism>
<dbReference type="InterPro" id="IPR032675">
    <property type="entry name" value="LRR_dom_sf"/>
</dbReference>
<dbReference type="Proteomes" id="UP001373714">
    <property type="component" value="Unassembled WGS sequence"/>
</dbReference>
<evidence type="ECO:0000313" key="1">
    <source>
        <dbReference type="EMBL" id="KAK6343660.1"/>
    </source>
</evidence>
<dbReference type="AlphaFoldDB" id="A0AAV9UNA1"/>
<evidence type="ECO:0000313" key="2">
    <source>
        <dbReference type="Proteomes" id="UP001373714"/>
    </source>
</evidence>